<dbReference type="STRING" id="565033.GACE_2193"/>
<name>A0A0A7GGQ6_GEOAI</name>
<dbReference type="EMBL" id="CP009552">
    <property type="protein sequence ID" value="AIY91214.1"/>
    <property type="molecule type" value="Genomic_DNA"/>
</dbReference>
<proteinExistence type="predicted"/>
<protein>
    <submittedName>
        <fullName evidence="1">Uncharacterized protein</fullName>
    </submittedName>
</protein>
<gene>
    <name evidence="1" type="ORF">GACE_2193</name>
</gene>
<dbReference type="AlphaFoldDB" id="A0A0A7GGQ6"/>
<evidence type="ECO:0000313" key="1">
    <source>
        <dbReference type="EMBL" id="AIY91214.1"/>
    </source>
</evidence>
<dbReference type="KEGG" id="gac:GACE_2193"/>
<dbReference type="Proteomes" id="UP000030624">
    <property type="component" value="Chromosome"/>
</dbReference>
<sequence length="310" mass="35470">MIKMNENIKRILTASLIIISVLSAGIAAYAYTIQPENVEEKTVQISAMKGKLTHSAILSNQSIYGNEVSREYYPAEMTESFLGNYIFTTTTEKTGSYVFTIDTSYYIQDGKNRIEMWNETKFYQSGEYKNSASINFTINPSELRSDLERVKEGTGVSRMQQDVRINFRASDENGVFQHSVSLVKKSELYRFSDTEKTEQITENIRNVKQNYLTGMEIQDARVIYATLTFSALIPAAILNRDYFQRIRAKRMESNAYMVSGRKTGNKVIVDSLEDLKKVFQLTDSPILKAEEKNETVYSIEANGLTYEFRN</sequence>
<dbReference type="HOGENOM" id="CLU_075238_0_0_2"/>
<reference evidence="1 2" key="1">
    <citation type="journal article" date="2015" name="Appl. Environ. Microbiol.">
        <title>The Geoglobus acetivorans genome: Fe(III) reduction, acetate utilization, autotrophic growth, and degradation of aromatic compounds in a hyperthermophilic archaeon.</title>
        <authorList>
            <person name="Mardanov A.V."/>
            <person name="Slododkina G.B."/>
            <person name="Slobodkin A.I."/>
            <person name="Beletsky A.V."/>
            <person name="Gavrilov S.N."/>
            <person name="Kublanov I.V."/>
            <person name="Bonch-Osmolovskaya E.A."/>
            <person name="Skryabin K.G."/>
            <person name="Ravin N.V."/>
        </authorList>
    </citation>
    <scope>NUCLEOTIDE SEQUENCE [LARGE SCALE GENOMIC DNA]</scope>
    <source>
        <strain evidence="1 2">SBH6</strain>
    </source>
</reference>
<accession>A0A0A7GGQ6</accession>
<dbReference type="eggNOG" id="arCOG04474">
    <property type="taxonomic scope" value="Archaea"/>
</dbReference>
<evidence type="ECO:0000313" key="2">
    <source>
        <dbReference type="Proteomes" id="UP000030624"/>
    </source>
</evidence>
<organism evidence="1 2">
    <name type="scientific">Geoglobus acetivorans</name>
    <dbReference type="NCBI Taxonomy" id="565033"/>
    <lineage>
        <taxon>Archaea</taxon>
        <taxon>Methanobacteriati</taxon>
        <taxon>Methanobacteriota</taxon>
        <taxon>Archaeoglobi</taxon>
        <taxon>Archaeoglobales</taxon>
        <taxon>Archaeoglobaceae</taxon>
        <taxon>Geoglobus</taxon>
    </lineage>
</organism>